<dbReference type="Gene3D" id="2.20.200.10">
    <property type="entry name" value="Outer membrane efflux proteins (OEP)"/>
    <property type="match status" value="1"/>
</dbReference>
<evidence type="ECO:0000313" key="3">
    <source>
        <dbReference type="EMBL" id="QNP49230.1"/>
    </source>
</evidence>
<evidence type="ECO:0000256" key="2">
    <source>
        <dbReference type="SAM" id="MobiDB-lite"/>
    </source>
</evidence>
<comment type="similarity">
    <text evidence="1">Belongs to the outer membrane factor (OMF) (TC 1.B.17) family.</text>
</comment>
<name>A0A7H0GLR4_9BURK</name>
<dbReference type="AlphaFoldDB" id="A0A7H0GLR4"/>
<organism evidence="3 4">
    <name type="scientific">Diaphorobacter aerolatus</name>
    <dbReference type="NCBI Taxonomy" id="1288495"/>
    <lineage>
        <taxon>Bacteria</taxon>
        <taxon>Pseudomonadati</taxon>
        <taxon>Pseudomonadota</taxon>
        <taxon>Betaproteobacteria</taxon>
        <taxon>Burkholderiales</taxon>
        <taxon>Comamonadaceae</taxon>
        <taxon>Diaphorobacter</taxon>
    </lineage>
</organism>
<dbReference type="SUPFAM" id="SSF56954">
    <property type="entry name" value="Outer membrane efflux proteins (OEP)"/>
    <property type="match status" value="1"/>
</dbReference>
<evidence type="ECO:0000256" key="1">
    <source>
        <dbReference type="ARBA" id="ARBA00007613"/>
    </source>
</evidence>
<sequence length="373" mass="40212">MDARVERRGTRRLEGSKGDGAAMDLGTQDSAALGLRVSWELDVFGRGAAHTRQAEGEYDAALYAAHAARAALVAEVARTWFGVQRLSAALEDARATVTIQRNLQHLLARKMDRGLAPVSELARVEASLWAAQADEVVLQAKWDASRRALLVLVGLGDASLDTLPSAALLSKPPGLPHALPSELLTRRPDVLMARAQMNAAAGGLELSRLALWPSITLTPSVGLNWQGNGNSLRTGYWSLAGNVLLPVLDRPRLLAQAKAQGARAEQAVIAYEQTVQRAFSETDQALLQMASDQQRLDMLQRAQDRAESAFQAADKGYRAGVFDLIVVLDAERTYRQARVALTDARGTALNHAVQVFQALGGGWQADASWVPQS</sequence>
<dbReference type="Proteomes" id="UP000516028">
    <property type="component" value="Chromosome"/>
</dbReference>
<reference evidence="3 4" key="1">
    <citation type="submission" date="2020-08" db="EMBL/GenBank/DDBJ databases">
        <title>Genome sequence of Diaphorobacter aerolatus KACC 16536T.</title>
        <authorList>
            <person name="Hyun D.-W."/>
            <person name="Bae J.-W."/>
        </authorList>
    </citation>
    <scope>NUCLEOTIDE SEQUENCE [LARGE SCALE GENOMIC DNA]</scope>
    <source>
        <strain evidence="3 4">KACC 16536</strain>
    </source>
</reference>
<keyword evidence="4" id="KW-1185">Reference proteome</keyword>
<gene>
    <name evidence="3" type="ORF">H9K75_03775</name>
</gene>
<dbReference type="KEGG" id="daer:H9K75_03775"/>
<feature type="region of interest" description="Disordered" evidence="2">
    <location>
        <begin position="1"/>
        <end position="24"/>
    </location>
</feature>
<accession>A0A7H0GLR4</accession>
<evidence type="ECO:0000313" key="4">
    <source>
        <dbReference type="Proteomes" id="UP000516028"/>
    </source>
</evidence>
<dbReference type="PANTHER" id="PTHR30203">
    <property type="entry name" value="OUTER MEMBRANE CATION EFFLUX PROTEIN"/>
    <property type="match status" value="1"/>
</dbReference>
<dbReference type="InterPro" id="IPR010131">
    <property type="entry name" value="MdtP/NodT-like"/>
</dbReference>
<feature type="compositionally biased region" description="Basic and acidic residues" evidence="2">
    <location>
        <begin position="1"/>
        <end position="17"/>
    </location>
</feature>
<dbReference type="Pfam" id="PF02321">
    <property type="entry name" value="OEP"/>
    <property type="match status" value="2"/>
</dbReference>
<dbReference type="InterPro" id="IPR003423">
    <property type="entry name" value="OMP_efflux"/>
</dbReference>
<protein>
    <submittedName>
        <fullName evidence="3">TolC family protein</fullName>
    </submittedName>
</protein>
<dbReference type="Gene3D" id="1.20.1600.10">
    <property type="entry name" value="Outer membrane efflux proteins (OEP)"/>
    <property type="match status" value="1"/>
</dbReference>
<dbReference type="GO" id="GO:0015562">
    <property type="term" value="F:efflux transmembrane transporter activity"/>
    <property type="evidence" value="ECO:0007669"/>
    <property type="project" value="InterPro"/>
</dbReference>
<proteinExistence type="inferred from homology"/>
<dbReference type="EMBL" id="CP060783">
    <property type="protein sequence ID" value="QNP49230.1"/>
    <property type="molecule type" value="Genomic_DNA"/>
</dbReference>